<dbReference type="InterPro" id="IPR008727">
    <property type="entry name" value="PAAR_motif"/>
</dbReference>
<dbReference type="CDD" id="cd14744">
    <property type="entry name" value="PAAR_CT_2"/>
    <property type="match status" value="1"/>
</dbReference>
<organism evidence="1 2">
    <name type="scientific">Pragia fontium DSM 5563 = ATCC 49100</name>
    <dbReference type="NCBI Taxonomy" id="1122977"/>
    <lineage>
        <taxon>Bacteria</taxon>
        <taxon>Pseudomonadati</taxon>
        <taxon>Pseudomonadota</taxon>
        <taxon>Gammaproteobacteria</taxon>
        <taxon>Enterobacterales</taxon>
        <taxon>Budviciaceae</taxon>
        <taxon>Pragia</taxon>
    </lineage>
</organism>
<reference evidence="1 2" key="1">
    <citation type="submission" date="2016-10" db="EMBL/GenBank/DDBJ databases">
        <authorList>
            <person name="Varghese N."/>
            <person name="Submissions S."/>
        </authorList>
    </citation>
    <scope>NUCLEOTIDE SEQUENCE [LARGE SCALE GENOMIC DNA]</scope>
    <source>
        <strain evidence="1 2">DSM 5563</strain>
    </source>
</reference>
<evidence type="ECO:0000313" key="1">
    <source>
        <dbReference type="EMBL" id="SFD49750.1"/>
    </source>
</evidence>
<dbReference type="AlphaFoldDB" id="A0AAJ4WDT0"/>
<proteinExistence type="predicted"/>
<dbReference type="Gene3D" id="2.60.200.60">
    <property type="match status" value="1"/>
</dbReference>
<evidence type="ECO:0000313" key="2">
    <source>
        <dbReference type="Proteomes" id="UP000226420"/>
    </source>
</evidence>
<comment type="caution">
    <text evidence="1">The sequence shown here is derived from an EMBL/GenBank/DDBJ whole genome shotgun (WGS) entry which is preliminary data.</text>
</comment>
<sequence>MSKGVIRLGDRTSHGGTVITATSTAVMDGKKIALVGDLVDCPQTGHGVNPIIEGSSGWVSDGKQVAVDGCRTACGCTLITSLPTVSIG</sequence>
<dbReference type="RefSeq" id="WP_047780843.1">
    <property type="nucleotide sequence ID" value="NZ_FOLW01000023.1"/>
</dbReference>
<name>A0AAJ4WDT0_9GAMM</name>
<gene>
    <name evidence="1" type="ORF">SAMN02745723_1239</name>
</gene>
<protein>
    <submittedName>
        <fullName evidence="1">Zn-binding Pro-Ala-Ala-Arg (PAAR) domain-containing protein, incolved in TypeVI secretion</fullName>
    </submittedName>
</protein>
<dbReference type="EMBL" id="FOLW01000023">
    <property type="protein sequence ID" value="SFD49750.1"/>
    <property type="molecule type" value="Genomic_DNA"/>
</dbReference>
<dbReference type="Proteomes" id="UP000226420">
    <property type="component" value="Unassembled WGS sequence"/>
</dbReference>
<accession>A0AAJ4WDT0</accession>
<dbReference type="Pfam" id="PF05488">
    <property type="entry name" value="PAAR_motif"/>
    <property type="match status" value="1"/>
</dbReference>